<organism evidence="5 6">
    <name type="scientific">Cryobacterium lactosi</name>
    <dbReference type="NCBI Taxonomy" id="1259202"/>
    <lineage>
        <taxon>Bacteria</taxon>
        <taxon>Bacillati</taxon>
        <taxon>Actinomycetota</taxon>
        <taxon>Actinomycetes</taxon>
        <taxon>Micrococcales</taxon>
        <taxon>Microbacteriaceae</taxon>
        <taxon>Cryobacterium</taxon>
    </lineage>
</organism>
<feature type="domain" description="Cell envelope-related transcriptional attenuator" evidence="4">
    <location>
        <begin position="120"/>
        <end position="276"/>
    </location>
</feature>
<keyword evidence="3" id="KW-0812">Transmembrane</keyword>
<proteinExistence type="inferred from homology"/>
<feature type="transmembrane region" description="Helical" evidence="3">
    <location>
        <begin position="39"/>
        <end position="63"/>
    </location>
</feature>
<evidence type="ECO:0000259" key="4">
    <source>
        <dbReference type="Pfam" id="PF03816"/>
    </source>
</evidence>
<keyword evidence="3" id="KW-0472">Membrane</keyword>
<keyword evidence="6" id="KW-1185">Reference proteome</keyword>
<dbReference type="Gene3D" id="3.40.630.190">
    <property type="entry name" value="LCP protein"/>
    <property type="match status" value="1"/>
</dbReference>
<feature type="region of interest" description="Disordered" evidence="2">
    <location>
        <begin position="369"/>
        <end position="393"/>
    </location>
</feature>
<dbReference type="InterPro" id="IPR004474">
    <property type="entry name" value="LytR_CpsA_psr"/>
</dbReference>
<dbReference type="PANTHER" id="PTHR33392">
    <property type="entry name" value="POLYISOPRENYL-TEICHOIC ACID--PEPTIDOGLYCAN TEICHOIC ACID TRANSFERASE TAGU"/>
    <property type="match status" value="1"/>
</dbReference>
<dbReference type="PANTHER" id="PTHR33392:SF6">
    <property type="entry name" value="POLYISOPRENYL-TEICHOIC ACID--PEPTIDOGLYCAN TEICHOIC ACID TRANSFERASE TAGU"/>
    <property type="match status" value="1"/>
</dbReference>
<dbReference type="Proteomes" id="UP000298468">
    <property type="component" value="Unassembled WGS sequence"/>
</dbReference>
<sequence>MLTSVFWGKRGLAMIRRREQLTGIARHGRLRRSHPVRTALGLVAASLAVLLVSTAAVAGIALWQFSSTVSANSIDLNGADVPDAAPSIGSYESGFNILIVGVDNDAEQGGAYGDRDSALNDVNILVHVSADHTNAVVVSIPRDLIVAHPTCTNADTGEEFSSMSARPVNEAMSRGGLPCVVHTIEELTGLEIPFAGLASFDGVVRMSDAVGGVPICLTEAINDPLADLDLPAGTSVVSGSTALAFLRSRHGVGDGGDLSRISSQQIYLASLMRTVQGDGTFTNLPKLFSLASAAATNIKLSKPLANTDTMVSMALALKDIDLTRLVFVQYPGTTDDPDFPNKVVPLQGLADTMFAKILADEPFALAAEDPEPTETPVDPEAPIDPEAPVATDTPVIEAAPEVLDGLTGRTANDESCAQAFTG</sequence>
<accession>A0A4R9BIZ7</accession>
<evidence type="ECO:0000256" key="1">
    <source>
        <dbReference type="ARBA" id="ARBA00006068"/>
    </source>
</evidence>
<comment type="caution">
    <text evidence="5">The sequence shown here is derived from an EMBL/GenBank/DDBJ whole genome shotgun (WGS) entry which is preliminary data.</text>
</comment>
<dbReference type="InterPro" id="IPR050922">
    <property type="entry name" value="LytR/CpsA/Psr_CW_biosynth"/>
</dbReference>
<keyword evidence="3" id="KW-1133">Transmembrane helix</keyword>
<gene>
    <name evidence="5" type="ORF">E3T61_17690</name>
</gene>
<dbReference type="NCBIfam" id="TIGR00350">
    <property type="entry name" value="lytR_cpsA_psr"/>
    <property type="match status" value="1"/>
</dbReference>
<dbReference type="EMBL" id="SOHM01000036">
    <property type="protein sequence ID" value="TFD85390.1"/>
    <property type="molecule type" value="Genomic_DNA"/>
</dbReference>
<evidence type="ECO:0000313" key="5">
    <source>
        <dbReference type="EMBL" id="TFD85390.1"/>
    </source>
</evidence>
<reference evidence="5 6" key="1">
    <citation type="submission" date="2019-03" db="EMBL/GenBank/DDBJ databases">
        <title>Genomics of glacier-inhabiting Cryobacterium strains.</title>
        <authorList>
            <person name="Liu Q."/>
            <person name="Xin Y.-H."/>
        </authorList>
    </citation>
    <scope>NUCLEOTIDE SEQUENCE [LARGE SCALE GENOMIC DNA]</scope>
    <source>
        <strain evidence="5 6">Sr59</strain>
    </source>
</reference>
<protein>
    <submittedName>
        <fullName evidence="5">LytR family transcriptional regulator</fullName>
    </submittedName>
</protein>
<dbReference type="AlphaFoldDB" id="A0A4R9BIZ7"/>
<evidence type="ECO:0000256" key="3">
    <source>
        <dbReference type="SAM" id="Phobius"/>
    </source>
</evidence>
<dbReference type="OrthoDB" id="9782542at2"/>
<name>A0A4R9BIZ7_9MICO</name>
<comment type="similarity">
    <text evidence="1">Belongs to the LytR/CpsA/Psr (LCP) family.</text>
</comment>
<evidence type="ECO:0000313" key="6">
    <source>
        <dbReference type="Proteomes" id="UP000298468"/>
    </source>
</evidence>
<dbReference type="Pfam" id="PF03816">
    <property type="entry name" value="LytR_cpsA_psr"/>
    <property type="match status" value="1"/>
</dbReference>
<evidence type="ECO:0000256" key="2">
    <source>
        <dbReference type="SAM" id="MobiDB-lite"/>
    </source>
</evidence>